<dbReference type="OrthoDB" id="10261039at2759"/>
<dbReference type="RefSeq" id="XP_003136443.1">
    <property type="nucleotide sequence ID" value="XM_003136395.1"/>
</dbReference>
<dbReference type="KEGG" id="loa:LOAG_00855"/>
<evidence type="ECO:0000256" key="1">
    <source>
        <dbReference type="ARBA" id="ARBA00010877"/>
    </source>
</evidence>
<keyword evidence="6 7" id="KW-0472">Membrane</keyword>
<comment type="subunit">
    <text evidence="7">Component of the mitochondrial contact site and cristae organizing system (MICOS) complex.</text>
</comment>
<dbReference type="GO" id="GO:0045259">
    <property type="term" value="C:proton-transporting ATP synthase complex"/>
    <property type="evidence" value="ECO:0007669"/>
    <property type="project" value="EnsemblMetazoa"/>
</dbReference>
<evidence type="ECO:0000256" key="3">
    <source>
        <dbReference type="ARBA" id="ARBA00022792"/>
    </source>
</evidence>
<keyword evidence="5 7" id="KW-0496">Mitochondrion</keyword>
<feature type="coiled-coil region" evidence="8">
    <location>
        <begin position="320"/>
        <end position="347"/>
    </location>
</feature>
<evidence type="ECO:0000256" key="6">
    <source>
        <dbReference type="ARBA" id="ARBA00023136"/>
    </source>
</evidence>
<dbReference type="GO" id="GO:0042407">
    <property type="term" value="P:cristae formation"/>
    <property type="evidence" value="ECO:0007669"/>
    <property type="project" value="EnsemblMetazoa"/>
</dbReference>
<evidence type="ECO:0000256" key="7">
    <source>
        <dbReference type="RuleBase" id="RU363000"/>
    </source>
</evidence>
<keyword evidence="2 7" id="KW-0812">Transmembrane</keyword>
<dbReference type="Pfam" id="PF09731">
    <property type="entry name" value="Mitofilin"/>
    <property type="match status" value="1"/>
</dbReference>
<evidence type="ECO:0000256" key="2">
    <source>
        <dbReference type="ARBA" id="ARBA00022692"/>
    </source>
</evidence>
<keyword evidence="4 7" id="KW-1133">Transmembrane helix</keyword>
<dbReference type="GeneID" id="9938231"/>
<feature type="coiled-coil region" evidence="8">
    <location>
        <begin position="387"/>
        <end position="462"/>
    </location>
</feature>
<comment type="function">
    <text evidence="7">Component of the MICOS complex, a large protein complex of the mitochondrial inner membrane that plays crucial roles in the maintenance of crista junctions, inner membrane architecture, and formation of contact sites to the outer membrane.</text>
</comment>
<dbReference type="EMBL" id="JH712439">
    <property type="protein sequence ID" value="EFO27622.1"/>
    <property type="molecule type" value="Genomic_DNA"/>
</dbReference>
<gene>
    <name evidence="9" type="ORF">LOAG_00855</name>
</gene>
<evidence type="ECO:0000313" key="9">
    <source>
        <dbReference type="EMBL" id="EFO27622.1"/>
    </source>
</evidence>
<evidence type="ECO:0000256" key="4">
    <source>
        <dbReference type="ARBA" id="ARBA00022989"/>
    </source>
</evidence>
<dbReference type="PANTHER" id="PTHR15415:SF7">
    <property type="entry name" value="MICOS COMPLEX SUBUNIT MIC60"/>
    <property type="match status" value="1"/>
</dbReference>
<evidence type="ECO:0000256" key="5">
    <source>
        <dbReference type="ARBA" id="ARBA00023128"/>
    </source>
</evidence>
<sequence>MKKRHTNTLVLRKPHYLVLRITLVLRKPHYSSGPLWSSLRRPPNEIATMKLKVPSYITPDLLRGLSGITSIEFAQSFAAVAVITHLRSSLCFVSYRDLWHLNFSRPCGFRVQLLTRSIGLLNAFVRFFIESVVQAPVSCTFMERGPGRKSFGSGFLILLLAVAASGGAAYYWYFENEEKKGGHEADFLLKTVTAPTSISKVPEQAVSQEKDPISQRTQHGTIEKMLKTSLQSAIEKVHSATEAKYRTVDVINEHTRVMKRTVDEGEKGDWTQVTSALQKVEKAANNDAMEENDARNYLDSVRKIIEQGEAAEPTRSNPLLQNARETIHKLDRQLDEMNLIIKKTRDEGRILSEYKDLIDKSRKQFASELKSVLPNVDIHAQDSKLNEEELNALIAHAHLKVDQLRKQLAEQQVREKQNIACALEEQKKSQSKLNEEEVNLKVQALREEIQLEAEKMLSTQRQLWEIELEEKLQRAAAAHSDHIEEVVRVQRSLFEIEEKQKIEGAIIEERSQLSKELAAAQGKLEGIETALKSRTSQDIENRRAKQIWILSHNLIDSVIHGRRGGTDDDARRKPLAAELQMIREADSNDEFVACLVNALPDETIYNGVYTEEDLKARFSKLYKICRRVAKMDENNVGVFQYGLSCLQNAMSFDPPGKFSKMAKFDPMTLDSYEILSRAKSFVAEGDLNSAVRILQLLTGPARFIARDWINDVRTHLEARFVAELLVAHAAVNNYSSVY</sequence>
<dbReference type="GO" id="GO:0061617">
    <property type="term" value="C:MICOS complex"/>
    <property type="evidence" value="ECO:0007669"/>
    <property type="project" value="TreeGrafter"/>
</dbReference>
<dbReference type="InParanoid" id="A0A1S0UA80"/>
<accession>A0A1S0UA80</accession>
<dbReference type="PANTHER" id="PTHR15415">
    <property type="entry name" value="MITOFILIN"/>
    <property type="match status" value="1"/>
</dbReference>
<name>A0A1S0UA80_LOALO</name>
<dbReference type="OMA" id="WIKFREL"/>
<organism evidence="9">
    <name type="scientific">Loa loa</name>
    <name type="common">Eye worm</name>
    <name type="synonym">Filaria loa</name>
    <dbReference type="NCBI Taxonomy" id="7209"/>
    <lineage>
        <taxon>Eukaryota</taxon>
        <taxon>Metazoa</taxon>
        <taxon>Ecdysozoa</taxon>
        <taxon>Nematoda</taxon>
        <taxon>Chromadorea</taxon>
        <taxon>Rhabditida</taxon>
        <taxon>Spirurina</taxon>
        <taxon>Spiruromorpha</taxon>
        <taxon>Filarioidea</taxon>
        <taxon>Onchocercidae</taxon>
        <taxon>Loa</taxon>
    </lineage>
</organism>
<dbReference type="GO" id="GO:0000302">
    <property type="term" value="P:response to reactive oxygen species"/>
    <property type="evidence" value="ECO:0007669"/>
    <property type="project" value="EnsemblMetazoa"/>
</dbReference>
<dbReference type="CTD" id="9938231"/>
<dbReference type="AlphaFoldDB" id="A0A1S0UA80"/>
<evidence type="ECO:0000256" key="8">
    <source>
        <dbReference type="SAM" id="Coils"/>
    </source>
</evidence>
<comment type="similarity">
    <text evidence="1 7">Belongs to the MICOS complex subunit Mic60 family.</text>
</comment>
<keyword evidence="3 7" id="KW-0999">Mitochondrion inner membrane</keyword>
<keyword evidence="8" id="KW-0175">Coiled coil</keyword>
<protein>
    <recommendedName>
        <fullName evidence="7">MICOS complex subunit MIC60</fullName>
    </recommendedName>
    <alternativeName>
        <fullName evidence="7">Mitofilin</fullName>
    </alternativeName>
</protein>
<feature type="transmembrane region" description="Helical" evidence="7">
    <location>
        <begin position="151"/>
        <end position="173"/>
    </location>
</feature>
<reference evidence="9" key="1">
    <citation type="submission" date="2012-04" db="EMBL/GenBank/DDBJ databases">
        <title>The Genome Sequence of Loa loa.</title>
        <authorList>
            <consortium name="The Broad Institute Genome Sequencing Platform"/>
            <consortium name="Broad Institute Genome Sequencing Center for Infectious Disease"/>
            <person name="Nutman T.B."/>
            <person name="Fink D.L."/>
            <person name="Russ C."/>
            <person name="Young S."/>
            <person name="Zeng Q."/>
            <person name="Gargeya S."/>
            <person name="Alvarado L."/>
            <person name="Berlin A."/>
            <person name="Chapman S.B."/>
            <person name="Chen Z."/>
            <person name="Freedman E."/>
            <person name="Gellesch M."/>
            <person name="Goldberg J."/>
            <person name="Griggs A."/>
            <person name="Gujja S."/>
            <person name="Heilman E.R."/>
            <person name="Heiman D."/>
            <person name="Howarth C."/>
            <person name="Mehta T."/>
            <person name="Neiman D."/>
            <person name="Pearson M."/>
            <person name="Roberts A."/>
            <person name="Saif S."/>
            <person name="Shea T."/>
            <person name="Shenoy N."/>
            <person name="Sisk P."/>
            <person name="Stolte C."/>
            <person name="Sykes S."/>
            <person name="White J."/>
            <person name="Yandava C."/>
            <person name="Haas B."/>
            <person name="Henn M.R."/>
            <person name="Nusbaum C."/>
            <person name="Birren B."/>
        </authorList>
    </citation>
    <scope>NUCLEOTIDE SEQUENCE [LARGE SCALE GENOMIC DNA]</scope>
</reference>
<dbReference type="FunCoup" id="A0A1S0UA80">
    <property type="interactions" value="1892"/>
</dbReference>
<proteinExistence type="inferred from homology"/>
<comment type="subcellular location">
    <subcellularLocation>
        <location evidence="7">Mitochondrion inner membrane</location>
        <topology evidence="7">Single-pass membrane protein</topology>
    </subcellularLocation>
</comment>
<dbReference type="InterPro" id="IPR019133">
    <property type="entry name" value="MIC60"/>
</dbReference>